<accession>X1A277</accession>
<feature type="non-terminal residue" evidence="1">
    <location>
        <position position="1"/>
    </location>
</feature>
<evidence type="ECO:0000313" key="1">
    <source>
        <dbReference type="EMBL" id="GAG64287.1"/>
    </source>
</evidence>
<name>X1A277_9ZZZZ</name>
<sequence length="42" mass="4966">FHFVKNYLYTRKSRNSINNVKNSDFILEGSLKNADSLYQNII</sequence>
<organism evidence="1">
    <name type="scientific">marine sediment metagenome</name>
    <dbReference type="NCBI Taxonomy" id="412755"/>
    <lineage>
        <taxon>unclassified sequences</taxon>
        <taxon>metagenomes</taxon>
        <taxon>ecological metagenomes</taxon>
    </lineage>
</organism>
<protein>
    <submittedName>
        <fullName evidence="1">Uncharacterized protein</fullName>
    </submittedName>
</protein>
<dbReference type="EMBL" id="BART01005323">
    <property type="protein sequence ID" value="GAG64287.1"/>
    <property type="molecule type" value="Genomic_DNA"/>
</dbReference>
<dbReference type="AlphaFoldDB" id="X1A277"/>
<comment type="caution">
    <text evidence="1">The sequence shown here is derived from an EMBL/GenBank/DDBJ whole genome shotgun (WGS) entry which is preliminary data.</text>
</comment>
<reference evidence="1" key="1">
    <citation type="journal article" date="2014" name="Front. Microbiol.">
        <title>High frequency of phylogenetically diverse reductive dehalogenase-homologous genes in deep subseafloor sedimentary metagenomes.</title>
        <authorList>
            <person name="Kawai M."/>
            <person name="Futagami T."/>
            <person name="Toyoda A."/>
            <person name="Takaki Y."/>
            <person name="Nishi S."/>
            <person name="Hori S."/>
            <person name="Arai W."/>
            <person name="Tsubouchi T."/>
            <person name="Morono Y."/>
            <person name="Uchiyama I."/>
            <person name="Ito T."/>
            <person name="Fujiyama A."/>
            <person name="Inagaki F."/>
            <person name="Takami H."/>
        </authorList>
    </citation>
    <scope>NUCLEOTIDE SEQUENCE</scope>
    <source>
        <strain evidence="1">Expedition CK06-06</strain>
    </source>
</reference>
<proteinExistence type="predicted"/>
<gene>
    <name evidence="1" type="ORF">S01H4_12493</name>
</gene>